<protein>
    <submittedName>
        <fullName evidence="1">Uncharacterized protein</fullName>
    </submittedName>
</protein>
<dbReference type="Proteomes" id="UP000305064">
    <property type="component" value="Unassembled WGS sequence"/>
</dbReference>
<name>A0AB38LVX5_AURPU</name>
<dbReference type="AlphaFoldDB" id="A0AB38LVX5"/>
<sequence length="195" mass="21868">MAHPKVGFNDTPSDIRFLVHEYMCRDRKKSMTADRDSYMESWPHFVNDGNKHGSHSIEVSPEHPAHFRLPDDNPLVEKKRVLHADKLHNFLRVVPVLTLTVQSSTGSDSTIDSESEPVPASPALQENPFKTAFATPQSSVVNVVLRRAAQQARATKFVECDCVNGGLCVDAAAQEMERHATMMWFLLRSQTQTNP</sequence>
<evidence type="ECO:0000313" key="2">
    <source>
        <dbReference type="Proteomes" id="UP000305064"/>
    </source>
</evidence>
<gene>
    <name evidence="1" type="ORF">D6C94_06736</name>
</gene>
<reference evidence="1 2" key="1">
    <citation type="submission" date="2018-10" db="EMBL/GenBank/DDBJ databases">
        <title>Fifty Aureobasidium pullulans genomes reveal a recombining polyextremotolerant generalist.</title>
        <authorList>
            <person name="Gostincar C."/>
            <person name="Turk M."/>
            <person name="Zajc J."/>
            <person name="Gunde-Cimerman N."/>
        </authorList>
    </citation>
    <scope>NUCLEOTIDE SEQUENCE [LARGE SCALE GENOMIC DNA]</scope>
    <source>
        <strain evidence="1 2">EXF-4256</strain>
    </source>
</reference>
<organism evidence="1 2">
    <name type="scientific">Aureobasidium pullulans</name>
    <name type="common">Black yeast</name>
    <name type="synonym">Pullularia pullulans</name>
    <dbReference type="NCBI Taxonomy" id="5580"/>
    <lineage>
        <taxon>Eukaryota</taxon>
        <taxon>Fungi</taxon>
        <taxon>Dikarya</taxon>
        <taxon>Ascomycota</taxon>
        <taxon>Pezizomycotina</taxon>
        <taxon>Dothideomycetes</taxon>
        <taxon>Dothideomycetidae</taxon>
        <taxon>Dothideales</taxon>
        <taxon>Saccotheciaceae</taxon>
        <taxon>Aureobasidium</taxon>
    </lineage>
</organism>
<evidence type="ECO:0000313" key="1">
    <source>
        <dbReference type="EMBL" id="THY72479.1"/>
    </source>
</evidence>
<proteinExistence type="predicted"/>
<comment type="caution">
    <text evidence="1">The sequence shown here is derived from an EMBL/GenBank/DDBJ whole genome shotgun (WGS) entry which is preliminary data.</text>
</comment>
<dbReference type="EMBL" id="QZBJ01000046">
    <property type="protein sequence ID" value="THY72479.1"/>
    <property type="molecule type" value="Genomic_DNA"/>
</dbReference>
<accession>A0AB38LVX5</accession>